<accession>A0A401GUU5</accession>
<name>A0A401GUU5_9APHY</name>
<dbReference type="InParanoid" id="A0A401GUU5"/>
<evidence type="ECO:0000313" key="2">
    <source>
        <dbReference type="Proteomes" id="UP000287166"/>
    </source>
</evidence>
<proteinExistence type="predicted"/>
<comment type="caution">
    <text evidence="1">The sequence shown here is derived from an EMBL/GenBank/DDBJ whole genome shotgun (WGS) entry which is preliminary data.</text>
</comment>
<evidence type="ECO:0000313" key="1">
    <source>
        <dbReference type="EMBL" id="GBE85504.1"/>
    </source>
</evidence>
<reference evidence="1 2" key="1">
    <citation type="journal article" date="2018" name="Sci. Rep.">
        <title>Genome sequence of the cauliflower mushroom Sparassis crispa (Hanabiratake) and its association with beneficial usage.</title>
        <authorList>
            <person name="Kiyama R."/>
            <person name="Furutani Y."/>
            <person name="Kawaguchi K."/>
            <person name="Nakanishi T."/>
        </authorList>
    </citation>
    <scope>NUCLEOTIDE SEQUENCE [LARGE SCALE GENOMIC DNA]</scope>
</reference>
<protein>
    <submittedName>
        <fullName evidence="1">Uncharacterized protein</fullName>
    </submittedName>
</protein>
<dbReference type="RefSeq" id="XP_027616417.1">
    <property type="nucleotide sequence ID" value="XM_027760616.1"/>
</dbReference>
<sequence>MNLREQNGTGYPPPDNVIRTYLSQADAATTAHERACGFLKALFDETAEVLLGKVSPPEKHEPISLKHPTKPVSEQFREYMMAGMSMTSHGQFHNEFYRRVILRANTATVQCAKYMADNAGAAEPVQSTKPTAPVSPSHLGVCTFPPNESFAKLAEILQKEESPLSTKAVSKKATAEGPLVVLEFDESHMLMKPASGGNAWSNFGELCRALRALSDYPLFSLFLSTTRKINQFIPSKDNEPSLRIIFGDLILIHPFTDLGLDQLARFISFVESKVSPLDVVTTEYISHLGRLLWGARYDYPDSQIQQGILAFAVRKLVGMVDRSKGLGILQKLACLAQRLPIEFKSITYLSHVQELEQIESYMRVCIRLDAGLESMTSASPSEPILSEAAYWMMQDKSFNAPDALMSILHGFSIDKGARGELLVMLLFTMARDAAVGNPDSFGMPTQRWNTVPRLLEHLFCTPSPASEEHVDILACNGSELTPSGRAEFPRHLKETFADSKC</sequence>
<dbReference type="PANTHER" id="PTHR33266">
    <property type="entry name" value="CHROMOSOME 15, WHOLE GENOME SHOTGUN SEQUENCE"/>
    <property type="match status" value="1"/>
</dbReference>
<gene>
    <name evidence="1" type="ORF">SCP_0800210</name>
</gene>
<dbReference type="AlphaFoldDB" id="A0A401GUU5"/>
<organism evidence="1 2">
    <name type="scientific">Sparassis crispa</name>
    <dbReference type="NCBI Taxonomy" id="139825"/>
    <lineage>
        <taxon>Eukaryota</taxon>
        <taxon>Fungi</taxon>
        <taxon>Dikarya</taxon>
        <taxon>Basidiomycota</taxon>
        <taxon>Agaricomycotina</taxon>
        <taxon>Agaricomycetes</taxon>
        <taxon>Polyporales</taxon>
        <taxon>Sparassidaceae</taxon>
        <taxon>Sparassis</taxon>
    </lineage>
</organism>
<dbReference type="EMBL" id="BFAD01000008">
    <property type="protein sequence ID" value="GBE85504.1"/>
    <property type="molecule type" value="Genomic_DNA"/>
</dbReference>
<dbReference type="STRING" id="139825.A0A401GUU5"/>
<dbReference type="PANTHER" id="PTHR33266:SF1">
    <property type="entry name" value="F-BOX DOMAIN-CONTAINING PROTEIN"/>
    <property type="match status" value="1"/>
</dbReference>
<keyword evidence="2" id="KW-1185">Reference proteome</keyword>
<dbReference type="GeneID" id="38782421"/>
<dbReference type="Proteomes" id="UP000287166">
    <property type="component" value="Unassembled WGS sequence"/>
</dbReference>
<dbReference type="OrthoDB" id="107110at2759"/>